<sequence>MLDVHLRAYEAHVLHRDITEITAMTRRRPDGKALGVLIDWDIACFVDALDFSELTTPQQRIGTGSFMAIDLQQSAANGKISARDHRYFHDLESLFWLLVWAVLHFDLEMKRRRECLLQDWECEWQTAVLYKEGFLTNADAQNRIMNMALEPYDDLVERWIGPLADMFQAARLKSSVRVGKGPKVFNHEMYAKEVTFEKFMATIEVKPREWAPEKK</sequence>
<dbReference type="InterPro" id="IPR040976">
    <property type="entry name" value="Pkinase_fungal"/>
</dbReference>
<dbReference type="PANTHER" id="PTHR38248:SF2">
    <property type="entry name" value="FUNK1 11"/>
    <property type="match status" value="1"/>
</dbReference>
<proteinExistence type="predicted"/>
<dbReference type="OrthoDB" id="5569250at2759"/>
<organism evidence="2 3">
    <name type="scientific">Schizophyllum amplum</name>
    <dbReference type="NCBI Taxonomy" id="97359"/>
    <lineage>
        <taxon>Eukaryota</taxon>
        <taxon>Fungi</taxon>
        <taxon>Dikarya</taxon>
        <taxon>Basidiomycota</taxon>
        <taxon>Agaricomycotina</taxon>
        <taxon>Agaricomycetes</taxon>
        <taxon>Agaricomycetidae</taxon>
        <taxon>Agaricales</taxon>
        <taxon>Schizophyllaceae</taxon>
        <taxon>Schizophyllum</taxon>
    </lineage>
</organism>
<reference evidence="2 3" key="1">
    <citation type="journal article" date="2019" name="New Phytol.">
        <title>Comparative genomics reveals unique wood-decay strategies and fruiting body development in the Schizophyllaceae.</title>
        <authorList>
            <person name="Almasi E."/>
            <person name="Sahu N."/>
            <person name="Krizsan K."/>
            <person name="Balint B."/>
            <person name="Kovacs G.M."/>
            <person name="Kiss B."/>
            <person name="Cseklye J."/>
            <person name="Drula E."/>
            <person name="Henrissat B."/>
            <person name="Nagy I."/>
            <person name="Chovatia M."/>
            <person name="Adam C."/>
            <person name="LaButti K."/>
            <person name="Lipzen A."/>
            <person name="Riley R."/>
            <person name="Grigoriev I.V."/>
            <person name="Nagy L.G."/>
        </authorList>
    </citation>
    <scope>NUCLEOTIDE SEQUENCE [LARGE SCALE GENOMIC DNA]</scope>
    <source>
        <strain evidence="2 3">NL-1724</strain>
    </source>
</reference>
<name>A0A550CEN7_9AGAR</name>
<dbReference type="Pfam" id="PF17667">
    <property type="entry name" value="Pkinase_fungal"/>
    <property type="match status" value="1"/>
</dbReference>
<dbReference type="Proteomes" id="UP000320762">
    <property type="component" value="Unassembled WGS sequence"/>
</dbReference>
<gene>
    <name evidence="2" type="ORF">BD626DRAFT_457514</name>
</gene>
<comment type="caution">
    <text evidence="2">The sequence shown here is derived from an EMBL/GenBank/DDBJ whole genome shotgun (WGS) entry which is preliminary data.</text>
</comment>
<dbReference type="EMBL" id="VDMD01000010">
    <property type="protein sequence ID" value="TRM63267.1"/>
    <property type="molecule type" value="Genomic_DNA"/>
</dbReference>
<protein>
    <recommendedName>
        <fullName evidence="1">Fungal-type protein kinase domain-containing protein</fullName>
    </recommendedName>
</protein>
<feature type="domain" description="Fungal-type protein kinase" evidence="1">
    <location>
        <begin position="5"/>
        <end position="101"/>
    </location>
</feature>
<dbReference type="AlphaFoldDB" id="A0A550CEN7"/>
<evidence type="ECO:0000313" key="2">
    <source>
        <dbReference type="EMBL" id="TRM63267.1"/>
    </source>
</evidence>
<evidence type="ECO:0000259" key="1">
    <source>
        <dbReference type="Pfam" id="PF17667"/>
    </source>
</evidence>
<keyword evidence="3" id="KW-1185">Reference proteome</keyword>
<dbReference type="PANTHER" id="PTHR38248">
    <property type="entry name" value="FUNK1 6"/>
    <property type="match status" value="1"/>
</dbReference>
<evidence type="ECO:0000313" key="3">
    <source>
        <dbReference type="Proteomes" id="UP000320762"/>
    </source>
</evidence>
<accession>A0A550CEN7</accession>
<dbReference type="STRING" id="97359.A0A550CEN7"/>